<comment type="caution">
    <text evidence="4">The sequence shown here is derived from an EMBL/GenBank/DDBJ whole genome shotgun (WGS) entry which is preliminary data.</text>
</comment>
<dbReference type="Proteomes" id="UP000278036">
    <property type="component" value="Unassembled WGS sequence"/>
</dbReference>
<protein>
    <submittedName>
        <fullName evidence="4">ABC transporter substrate-binding protein</fullName>
    </submittedName>
    <submittedName>
        <fullName evidence="5">Extracellular solute-binding protein</fullName>
    </submittedName>
</protein>
<dbReference type="InParanoid" id="A0A3A9JC71"/>
<evidence type="ECO:0000313" key="5">
    <source>
        <dbReference type="EMBL" id="RMI26843.1"/>
    </source>
</evidence>
<dbReference type="Proteomes" id="UP000274097">
    <property type="component" value="Unassembled WGS sequence"/>
</dbReference>
<gene>
    <name evidence="4" type="ORF">D6Z83_21230</name>
    <name evidence="5" type="ORF">EBE87_00105</name>
</gene>
<reference evidence="4 7" key="1">
    <citation type="submission" date="2018-09" db="EMBL/GenBank/DDBJ databases">
        <title>Roseomonas sp. nov., isolated from feces of Tibetan antelopes in the Qinghai-Tibet plateau, China.</title>
        <authorList>
            <person name="Tian Z."/>
        </authorList>
    </citation>
    <scope>NUCLEOTIDE SEQUENCE [LARGE SCALE GENOMIC DNA]</scope>
    <source>
        <strain evidence="5 6">Z23</strain>
        <strain evidence="4 7">Z24</strain>
    </source>
</reference>
<comment type="similarity">
    <text evidence="2">Belongs to the bacterial solute-binding protein 1 family.</text>
</comment>
<keyword evidence="6" id="KW-1185">Reference proteome</keyword>
<dbReference type="InterPro" id="IPR006059">
    <property type="entry name" value="SBP"/>
</dbReference>
<dbReference type="Pfam" id="PF13416">
    <property type="entry name" value="SBP_bac_8"/>
    <property type="match status" value="1"/>
</dbReference>
<evidence type="ECO:0000313" key="7">
    <source>
        <dbReference type="Proteomes" id="UP000278036"/>
    </source>
</evidence>
<dbReference type="Gene3D" id="3.40.190.10">
    <property type="entry name" value="Periplasmic binding protein-like II"/>
    <property type="match status" value="1"/>
</dbReference>
<feature type="signal peptide" evidence="3">
    <location>
        <begin position="1"/>
        <end position="22"/>
    </location>
</feature>
<dbReference type="RefSeq" id="WP_120640216.1">
    <property type="nucleotide sequence ID" value="NZ_RAQU01000178.1"/>
</dbReference>
<evidence type="ECO:0000313" key="4">
    <source>
        <dbReference type="EMBL" id="RKK02165.1"/>
    </source>
</evidence>
<sequence>MTKLTRRAALALPAALAMPALARAQGRTEITVHYAQPFIYKDSYDALVEGFAKQEPGIRLNFVTTPNYEEGAQLLLRQAATRQLPDLSYQAYTRLRMFAERGIAQDLTPLLKAEAADPAALGYTPNLLALSQFGGIQAGLAYAASNPVCYYNADLVRRAGGDPENFPKDWEGVLALAAKIDALGDGIDGMWFTWSGDDWMFSALLFGHGGTMLNADESDVAFNGPEGMQSLKLLERMVKQAGMPNLTAVAARQAFAAGKLGMIFQTTALVRGTVSSVGSNFDLRTTGVPVIDPVKGRLPTGGAAGMLTAKDPAKREAAWKFLRYSTSAEGQAMMVKATGYLPCNQISIDDPQYLGAFYRDNPLFLASVKQIPISIPWYAFPGSNSVRVTQVMVDNMARIVESKATPEQAMADMADGVRKLLPRRS</sequence>
<evidence type="ECO:0000256" key="3">
    <source>
        <dbReference type="SAM" id="SignalP"/>
    </source>
</evidence>
<evidence type="ECO:0000256" key="2">
    <source>
        <dbReference type="ARBA" id="ARBA00008520"/>
    </source>
</evidence>
<dbReference type="PANTHER" id="PTHR43649">
    <property type="entry name" value="ARABINOSE-BINDING PROTEIN-RELATED"/>
    <property type="match status" value="1"/>
</dbReference>
<dbReference type="PANTHER" id="PTHR43649:SF12">
    <property type="entry name" value="DIACETYLCHITOBIOSE BINDING PROTEIN DASA"/>
    <property type="match status" value="1"/>
</dbReference>
<dbReference type="InterPro" id="IPR050490">
    <property type="entry name" value="Bact_solute-bd_prot1"/>
</dbReference>
<evidence type="ECO:0000256" key="1">
    <source>
        <dbReference type="ARBA" id="ARBA00004418"/>
    </source>
</evidence>
<dbReference type="CDD" id="cd14748">
    <property type="entry name" value="PBP2_UgpB"/>
    <property type="match status" value="1"/>
</dbReference>
<dbReference type="AlphaFoldDB" id="A0A3A9JC71"/>
<accession>A0A3A9JC71</accession>
<evidence type="ECO:0000313" key="6">
    <source>
        <dbReference type="Proteomes" id="UP000274097"/>
    </source>
</evidence>
<dbReference type="EMBL" id="RAQU01000178">
    <property type="protein sequence ID" value="RKK02165.1"/>
    <property type="molecule type" value="Genomic_DNA"/>
</dbReference>
<proteinExistence type="inferred from homology"/>
<dbReference type="SUPFAM" id="SSF53850">
    <property type="entry name" value="Periplasmic binding protein-like II"/>
    <property type="match status" value="1"/>
</dbReference>
<dbReference type="OrthoDB" id="2509690at2"/>
<name>A0A3A9JC71_9PROT</name>
<keyword evidence="3" id="KW-0732">Signal</keyword>
<organism evidence="4 7">
    <name type="scientific">Teichococcus wenyumeiae</name>
    <dbReference type="NCBI Taxonomy" id="2478470"/>
    <lineage>
        <taxon>Bacteria</taxon>
        <taxon>Pseudomonadati</taxon>
        <taxon>Pseudomonadota</taxon>
        <taxon>Alphaproteobacteria</taxon>
        <taxon>Acetobacterales</taxon>
        <taxon>Roseomonadaceae</taxon>
        <taxon>Roseomonas</taxon>
    </lineage>
</organism>
<comment type="subcellular location">
    <subcellularLocation>
        <location evidence="1">Periplasm</location>
    </subcellularLocation>
</comment>
<feature type="chain" id="PRO_5017267930" evidence="3">
    <location>
        <begin position="23"/>
        <end position="425"/>
    </location>
</feature>
<dbReference type="EMBL" id="RFLX01000001">
    <property type="protein sequence ID" value="RMI26843.1"/>
    <property type="molecule type" value="Genomic_DNA"/>
</dbReference>
<dbReference type="GO" id="GO:0042597">
    <property type="term" value="C:periplasmic space"/>
    <property type="evidence" value="ECO:0007669"/>
    <property type="project" value="UniProtKB-SubCell"/>
</dbReference>